<feature type="transmembrane region" description="Helical" evidence="6">
    <location>
        <begin position="289"/>
        <end position="310"/>
    </location>
</feature>
<feature type="transmembrane region" description="Helical" evidence="6">
    <location>
        <begin position="67"/>
        <end position="87"/>
    </location>
</feature>
<comment type="subcellular location">
    <subcellularLocation>
        <location evidence="1">Cell membrane</location>
        <topology evidence="1">Multi-pass membrane protein</topology>
    </subcellularLocation>
</comment>
<dbReference type="SUPFAM" id="SSF103473">
    <property type="entry name" value="MFS general substrate transporter"/>
    <property type="match status" value="1"/>
</dbReference>
<feature type="transmembrane region" description="Helical" evidence="6">
    <location>
        <begin position="127"/>
        <end position="150"/>
    </location>
</feature>
<feature type="transmembrane region" description="Helical" evidence="6">
    <location>
        <begin position="322"/>
        <end position="347"/>
    </location>
</feature>
<dbReference type="RefSeq" id="WP_196101571.1">
    <property type="nucleotide sequence ID" value="NZ_CP064942.1"/>
</dbReference>
<evidence type="ECO:0000256" key="5">
    <source>
        <dbReference type="ARBA" id="ARBA00023136"/>
    </source>
</evidence>
<evidence type="ECO:0000313" key="8">
    <source>
        <dbReference type="EMBL" id="QPH52357.1"/>
    </source>
</evidence>
<keyword evidence="5 6" id="KW-0472">Membrane</keyword>
<dbReference type="Proteomes" id="UP000594800">
    <property type="component" value="Chromosome"/>
</dbReference>
<feature type="transmembrane region" description="Helical" evidence="6">
    <location>
        <begin position="353"/>
        <end position="371"/>
    </location>
</feature>
<feature type="transmembrane region" description="Helical" evidence="6">
    <location>
        <begin position="263"/>
        <end position="283"/>
    </location>
</feature>
<dbReference type="InterPro" id="IPR036259">
    <property type="entry name" value="MFS_trans_sf"/>
</dbReference>
<dbReference type="Gene3D" id="1.20.1250.20">
    <property type="entry name" value="MFS general substrate transporter like domains"/>
    <property type="match status" value="1"/>
</dbReference>
<feature type="transmembrane region" description="Helical" evidence="6">
    <location>
        <begin position="237"/>
        <end position="256"/>
    </location>
</feature>
<dbReference type="EMBL" id="CP064942">
    <property type="protein sequence ID" value="QPH52357.1"/>
    <property type="molecule type" value="Genomic_DNA"/>
</dbReference>
<accession>A0A7S9QBI2</accession>
<keyword evidence="3 6" id="KW-0812">Transmembrane</keyword>
<keyword evidence="2" id="KW-1003">Cell membrane</keyword>
<dbReference type="InterPro" id="IPR011701">
    <property type="entry name" value="MFS"/>
</dbReference>
<evidence type="ECO:0000256" key="3">
    <source>
        <dbReference type="ARBA" id="ARBA00022692"/>
    </source>
</evidence>
<sequence>MLIPILSLGNFAIGMGVFVAIGLIGPLSDAFSLDDGTAGLILTIYAVSYAIGSPLLVALTGHLARRTVMITGLGIFGVSAAVIAMAPSAEILLAARAMSAFGAGLFTPITAGVAASISARGKEGKALATVFAGLTFAQVLGVPAGTWIGYQFGWETSFWVVAILSAICLLGIIRYVPRDLPFQASNFSTLAGVLRDWRALMVILFTATFLAGIYVVYTYLGLLLESRMGYSRDGVTSIFALFGAGAVAGNFLGGWLADRAGPVPTLTMLCIAQAVLMPGFALLPMDAMALFALMLLWAIFGWSFVAGQQIRVVRANPERATVALALNAAAIYIGAALGSTIGGHIITLQGLDALGIGGALVAVLALVHLLGSERLARG</sequence>
<dbReference type="PROSITE" id="PS50850">
    <property type="entry name" value="MFS"/>
    <property type="match status" value="1"/>
</dbReference>
<name>A0A7S9QBI2_9RHOB</name>
<proteinExistence type="predicted"/>
<organism evidence="8 9">
    <name type="scientific">Pontivivens ytuae</name>
    <dbReference type="NCBI Taxonomy" id="2789856"/>
    <lineage>
        <taxon>Bacteria</taxon>
        <taxon>Pseudomonadati</taxon>
        <taxon>Pseudomonadota</taxon>
        <taxon>Alphaproteobacteria</taxon>
        <taxon>Rhodobacterales</taxon>
        <taxon>Paracoccaceae</taxon>
        <taxon>Pontivivens</taxon>
    </lineage>
</organism>
<feature type="transmembrane region" description="Helical" evidence="6">
    <location>
        <begin position="39"/>
        <end position="60"/>
    </location>
</feature>
<dbReference type="GO" id="GO:0005886">
    <property type="term" value="C:plasma membrane"/>
    <property type="evidence" value="ECO:0007669"/>
    <property type="project" value="UniProtKB-SubCell"/>
</dbReference>
<evidence type="ECO:0000256" key="2">
    <source>
        <dbReference type="ARBA" id="ARBA00022475"/>
    </source>
</evidence>
<reference evidence="8 9" key="1">
    <citation type="submission" date="2020-11" db="EMBL/GenBank/DDBJ databases">
        <title>Description of Pontivivens ytuae sp. nov. isolated from deep sea sediment of Mariana Trench.</title>
        <authorList>
            <person name="Wang Z."/>
            <person name="Sun Q.-L."/>
            <person name="Xu X.-D."/>
            <person name="Tang Y.-Z."/>
            <person name="Zhang J."/>
        </authorList>
    </citation>
    <scope>NUCLEOTIDE SEQUENCE [LARGE SCALE GENOMIC DNA]</scope>
    <source>
        <strain evidence="8 9">MT2928</strain>
    </source>
</reference>
<feature type="transmembrane region" description="Helical" evidence="6">
    <location>
        <begin position="197"/>
        <end position="217"/>
    </location>
</feature>
<evidence type="ECO:0000256" key="4">
    <source>
        <dbReference type="ARBA" id="ARBA00022989"/>
    </source>
</evidence>
<keyword evidence="4 6" id="KW-1133">Transmembrane helix</keyword>
<evidence type="ECO:0000259" key="7">
    <source>
        <dbReference type="PROSITE" id="PS50850"/>
    </source>
</evidence>
<dbReference type="GO" id="GO:0022857">
    <property type="term" value="F:transmembrane transporter activity"/>
    <property type="evidence" value="ECO:0007669"/>
    <property type="project" value="InterPro"/>
</dbReference>
<evidence type="ECO:0000256" key="1">
    <source>
        <dbReference type="ARBA" id="ARBA00004651"/>
    </source>
</evidence>
<dbReference type="AlphaFoldDB" id="A0A7S9QBI2"/>
<feature type="transmembrane region" description="Helical" evidence="6">
    <location>
        <begin position="7"/>
        <end position="27"/>
    </location>
</feature>
<feature type="domain" description="Major facilitator superfamily (MFS) profile" evidence="7">
    <location>
        <begin position="2"/>
        <end position="376"/>
    </location>
</feature>
<evidence type="ECO:0000256" key="6">
    <source>
        <dbReference type="SAM" id="Phobius"/>
    </source>
</evidence>
<dbReference type="CDD" id="cd17324">
    <property type="entry name" value="MFS_NepI_like"/>
    <property type="match status" value="1"/>
</dbReference>
<dbReference type="InterPro" id="IPR020846">
    <property type="entry name" value="MFS_dom"/>
</dbReference>
<feature type="transmembrane region" description="Helical" evidence="6">
    <location>
        <begin position="156"/>
        <end position="176"/>
    </location>
</feature>
<feature type="transmembrane region" description="Helical" evidence="6">
    <location>
        <begin position="93"/>
        <end position="115"/>
    </location>
</feature>
<gene>
    <name evidence="8" type="ORF">I0K15_11015</name>
</gene>
<dbReference type="Pfam" id="PF07690">
    <property type="entry name" value="MFS_1"/>
    <property type="match status" value="1"/>
</dbReference>
<dbReference type="PANTHER" id="PTHR43124">
    <property type="entry name" value="PURINE EFFLUX PUMP PBUE"/>
    <property type="match status" value="1"/>
</dbReference>
<evidence type="ECO:0000313" key="9">
    <source>
        <dbReference type="Proteomes" id="UP000594800"/>
    </source>
</evidence>
<dbReference type="InterPro" id="IPR050189">
    <property type="entry name" value="MFS_Efflux_Transporters"/>
</dbReference>
<dbReference type="PANTHER" id="PTHR43124:SF10">
    <property type="entry name" value="PURINE EFFLUX PUMP PBUE"/>
    <property type="match status" value="1"/>
</dbReference>
<protein>
    <submittedName>
        <fullName evidence="8">MFS transporter</fullName>
    </submittedName>
</protein>
<keyword evidence="9" id="KW-1185">Reference proteome</keyword>
<dbReference type="KEGG" id="poz:I0K15_11015"/>